<dbReference type="RefSeq" id="WP_161523647.1">
    <property type="nucleotide sequence ID" value="NZ_AP019312.1"/>
</dbReference>
<keyword evidence="1" id="KW-0472">Membrane</keyword>
<proteinExistence type="predicted"/>
<sequence>METKAGKMKQNKNIKSVQFLRGIAAVMVVLIHAFQFIPAHELNNFPPNRFPSFLIAGGAGVDIFFVISGFLMCYILSNKDLTPSRFILARTIRVVPIYWFWSLMFFLYVFIRWSPAFLAHEWIPHLAKSLLFINAAGPDGITQPFLNVGWTLNYEFIFYVFVFFIALHFKHKNITTQTLTLAYSLSIALLIYFEIYSPQLLEFFLGIVVFYIWKKTTINQTWGYVFIIFSFLTIIIAAKYAYEAGGFARLFIWGIPSALLLLGFLNIDNHINWDKYPFFIMLGDASYSIYLTHWFFRFDAYRTLPFITQNITIQFLICVTLMVCSGIACFRHIEQPLLSWINNKINKNLPTTR</sequence>
<evidence type="ECO:0000313" key="4">
    <source>
        <dbReference type="Proteomes" id="UP000664349"/>
    </source>
</evidence>
<dbReference type="GO" id="GO:0016746">
    <property type="term" value="F:acyltransferase activity"/>
    <property type="evidence" value="ECO:0007669"/>
    <property type="project" value="UniProtKB-KW"/>
</dbReference>
<dbReference type="GeneID" id="58559772"/>
<feature type="transmembrane region" description="Helical" evidence="1">
    <location>
        <begin position="20"/>
        <end position="38"/>
    </location>
</feature>
<reference evidence="3 4" key="1">
    <citation type="submission" date="2021-03" db="EMBL/GenBank/DDBJ databases">
        <title>First Case of infection caused by Chromobacterium haemolyticum derived from water in China.</title>
        <authorList>
            <person name="Chen J."/>
            <person name="Liu C."/>
        </authorList>
    </citation>
    <scope>NUCLEOTIDE SEQUENCE [LARGE SCALE GENOMIC DNA]</scope>
    <source>
        <strain evidence="3 4">WJ-5</strain>
    </source>
</reference>
<keyword evidence="1" id="KW-0812">Transmembrane</keyword>
<feature type="transmembrane region" description="Helical" evidence="1">
    <location>
        <begin position="50"/>
        <end position="76"/>
    </location>
</feature>
<keyword evidence="1" id="KW-1133">Transmembrane helix</keyword>
<dbReference type="EMBL" id="JAFLRD010000002">
    <property type="protein sequence ID" value="MBO0414278.1"/>
    <property type="molecule type" value="Genomic_DNA"/>
</dbReference>
<dbReference type="Proteomes" id="UP000664349">
    <property type="component" value="Unassembled WGS sequence"/>
</dbReference>
<organism evidence="3 4">
    <name type="scientific">Chromobacterium haemolyticum</name>
    <dbReference type="NCBI Taxonomy" id="394935"/>
    <lineage>
        <taxon>Bacteria</taxon>
        <taxon>Pseudomonadati</taxon>
        <taxon>Pseudomonadota</taxon>
        <taxon>Betaproteobacteria</taxon>
        <taxon>Neisseriales</taxon>
        <taxon>Chromobacteriaceae</taxon>
        <taxon>Chromobacterium</taxon>
    </lineage>
</organism>
<dbReference type="PANTHER" id="PTHR23028">
    <property type="entry name" value="ACETYLTRANSFERASE"/>
    <property type="match status" value="1"/>
</dbReference>
<dbReference type="InterPro" id="IPR002656">
    <property type="entry name" value="Acyl_transf_3_dom"/>
</dbReference>
<feature type="transmembrane region" description="Helical" evidence="1">
    <location>
        <begin position="247"/>
        <end position="265"/>
    </location>
</feature>
<feature type="transmembrane region" description="Helical" evidence="1">
    <location>
        <begin position="311"/>
        <end position="330"/>
    </location>
</feature>
<dbReference type="PANTHER" id="PTHR23028:SF53">
    <property type="entry name" value="ACYL_TRANSF_3 DOMAIN-CONTAINING PROTEIN"/>
    <property type="match status" value="1"/>
</dbReference>
<dbReference type="Pfam" id="PF01757">
    <property type="entry name" value="Acyl_transf_3"/>
    <property type="match status" value="1"/>
</dbReference>
<feature type="transmembrane region" description="Helical" evidence="1">
    <location>
        <begin position="174"/>
        <end position="193"/>
    </location>
</feature>
<name>A0ABS3GJ34_9NEIS</name>
<evidence type="ECO:0000313" key="3">
    <source>
        <dbReference type="EMBL" id="MBO0414278.1"/>
    </source>
</evidence>
<feature type="transmembrane region" description="Helical" evidence="1">
    <location>
        <begin position="221"/>
        <end position="241"/>
    </location>
</feature>
<comment type="caution">
    <text evidence="3">The sequence shown here is derived from an EMBL/GenBank/DDBJ whole genome shotgun (WGS) entry which is preliminary data.</text>
</comment>
<evidence type="ECO:0000259" key="2">
    <source>
        <dbReference type="Pfam" id="PF01757"/>
    </source>
</evidence>
<protein>
    <submittedName>
        <fullName evidence="3">Acyltransferase</fullName>
    </submittedName>
</protein>
<dbReference type="InterPro" id="IPR050879">
    <property type="entry name" value="Acyltransferase_3"/>
</dbReference>
<accession>A0ABS3GJ34</accession>
<keyword evidence="3" id="KW-0012">Acyltransferase</keyword>
<feature type="transmembrane region" description="Helical" evidence="1">
    <location>
        <begin position="97"/>
        <end position="114"/>
    </location>
</feature>
<keyword evidence="3" id="KW-0808">Transferase</keyword>
<keyword evidence="4" id="KW-1185">Reference proteome</keyword>
<feature type="transmembrane region" description="Helical" evidence="1">
    <location>
        <begin position="148"/>
        <end position="167"/>
    </location>
</feature>
<gene>
    <name evidence="3" type="ORF">J1C50_02035</name>
</gene>
<feature type="domain" description="Acyltransferase 3" evidence="2">
    <location>
        <begin position="15"/>
        <end position="327"/>
    </location>
</feature>
<evidence type="ECO:0000256" key="1">
    <source>
        <dbReference type="SAM" id="Phobius"/>
    </source>
</evidence>